<proteinExistence type="predicted"/>
<reference evidence="2 3" key="1">
    <citation type="submission" date="2024-09" db="EMBL/GenBank/DDBJ databases">
        <title>Chromosome-scale assembly of Riccia sorocarpa.</title>
        <authorList>
            <person name="Paukszto L."/>
        </authorList>
    </citation>
    <scope>NUCLEOTIDE SEQUENCE [LARGE SCALE GENOMIC DNA]</scope>
    <source>
        <strain evidence="2">LP-2024</strain>
        <tissue evidence="2">Aerial parts of the thallus</tissue>
    </source>
</reference>
<feature type="region of interest" description="Disordered" evidence="1">
    <location>
        <begin position="1"/>
        <end position="25"/>
    </location>
</feature>
<evidence type="ECO:0000313" key="3">
    <source>
        <dbReference type="Proteomes" id="UP001633002"/>
    </source>
</evidence>
<accession>A0ABD3GT32</accession>
<evidence type="ECO:0000256" key="1">
    <source>
        <dbReference type="SAM" id="MobiDB-lite"/>
    </source>
</evidence>
<gene>
    <name evidence="2" type="ORF">R1sor_023920</name>
</gene>
<comment type="caution">
    <text evidence="2">The sequence shown here is derived from an EMBL/GenBank/DDBJ whole genome shotgun (WGS) entry which is preliminary data.</text>
</comment>
<feature type="compositionally biased region" description="Basic and acidic residues" evidence="1">
    <location>
        <begin position="14"/>
        <end position="25"/>
    </location>
</feature>
<dbReference type="Proteomes" id="UP001633002">
    <property type="component" value="Unassembled WGS sequence"/>
</dbReference>
<name>A0ABD3GT32_9MARC</name>
<sequence length="78" mass="8654">MKPEPDTSMYEGFNEDKGGDDDRQEIVDMDAPGVVKEGEDPNEVTKGLVEIVEPHIEFVMWQQTFSAVAEVKTIAAVL</sequence>
<organism evidence="2 3">
    <name type="scientific">Riccia sorocarpa</name>
    <dbReference type="NCBI Taxonomy" id="122646"/>
    <lineage>
        <taxon>Eukaryota</taxon>
        <taxon>Viridiplantae</taxon>
        <taxon>Streptophyta</taxon>
        <taxon>Embryophyta</taxon>
        <taxon>Marchantiophyta</taxon>
        <taxon>Marchantiopsida</taxon>
        <taxon>Marchantiidae</taxon>
        <taxon>Marchantiales</taxon>
        <taxon>Ricciaceae</taxon>
        <taxon>Riccia</taxon>
    </lineage>
</organism>
<keyword evidence="3" id="KW-1185">Reference proteome</keyword>
<dbReference type="AlphaFoldDB" id="A0ABD3GT32"/>
<evidence type="ECO:0000313" key="2">
    <source>
        <dbReference type="EMBL" id="KAL3680964.1"/>
    </source>
</evidence>
<protein>
    <submittedName>
        <fullName evidence="2">Uncharacterized protein</fullName>
    </submittedName>
</protein>
<dbReference type="EMBL" id="JBJQOH010000007">
    <property type="protein sequence ID" value="KAL3680964.1"/>
    <property type="molecule type" value="Genomic_DNA"/>
</dbReference>